<comment type="caution">
    <text evidence="8">The sequence shown here is derived from an EMBL/GenBank/DDBJ whole genome shotgun (WGS) entry which is preliminary data.</text>
</comment>
<evidence type="ECO:0000259" key="7">
    <source>
        <dbReference type="Pfam" id="PF08281"/>
    </source>
</evidence>
<comment type="similarity">
    <text evidence="1">Belongs to the sigma-70 factor family. ECF subfamily.</text>
</comment>
<dbReference type="InterPro" id="IPR039425">
    <property type="entry name" value="RNA_pol_sigma-70-like"/>
</dbReference>
<evidence type="ECO:0000313" key="8">
    <source>
        <dbReference type="EMBL" id="GAA3618938.1"/>
    </source>
</evidence>
<name>A0ABP6ZVV9_9ACTN</name>
<dbReference type="SUPFAM" id="SSF88946">
    <property type="entry name" value="Sigma2 domain of RNA polymerase sigma factors"/>
    <property type="match status" value="1"/>
</dbReference>
<keyword evidence="9" id="KW-1185">Reference proteome</keyword>
<dbReference type="Pfam" id="PF04542">
    <property type="entry name" value="Sigma70_r2"/>
    <property type="match status" value="1"/>
</dbReference>
<evidence type="ECO:0000256" key="3">
    <source>
        <dbReference type="ARBA" id="ARBA00023082"/>
    </source>
</evidence>
<keyword evidence="2" id="KW-0805">Transcription regulation</keyword>
<evidence type="ECO:0000256" key="4">
    <source>
        <dbReference type="ARBA" id="ARBA00023125"/>
    </source>
</evidence>
<dbReference type="PANTHER" id="PTHR43133:SF50">
    <property type="entry name" value="ECF RNA POLYMERASE SIGMA FACTOR SIGM"/>
    <property type="match status" value="1"/>
</dbReference>
<dbReference type="Gene3D" id="1.10.10.10">
    <property type="entry name" value="Winged helix-like DNA-binding domain superfamily/Winged helix DNA-binding domain"/>
    <property type="match status" value="1"/>
</dbReference>
<feature type="domain" description="RNA polymerase sigma-70 region 2" evidence="6">
    <location>
        <begin position="45"/>
        <end position="112"/>
    </location>
</feature>
<dbReference type="CDD" id="cd06171">
    <property type="entry name" value="Sigma70_r4"/>
    <property type="match status" value="1"/>
</dbReference>
<gene>
    <name evidence="8" type="ORF">GCM10022223_39680</name>
</gene>
<dbReference type="InterPro" id="IPR014325">
    <property type="entry name" value="RNA_pol_sigma-E_actinobac"/>
</dbReference>
<dbReference type="NCBIfam" id="TIGR02937">
    <property type="entry name" value="sigma70-ECF"/>
    <property type="match status" value="1"/>
</dbReference>
<dbReference type="InterPro" id="IPR013324">
    <property type="entry name" value="RNA_pol_sigma_r3/r4-like"/>
</dbReference>
<dbReference type="Pfam" id="PF08281">
    <property type="entry name" value="Sigma70_r4_2"/>
    <property type="match status" value="1"/>
</dbReference>
<proteinExistence type="inferred from homology"/>
<dbReference type="SUPFAM" id="SSF88659">
    <property type="entry name" value="Sigma3 and sigma4 domains of RNA polymerase sigma factors"/>
    <property type="match status" value="1"/>
</dbReference>
<dbReference type="NCBIfam" id="TIGR02983">
    <property type="entry name" value="SigE-fam_strep"/>
    <property type="match status" value="1"/>
</dbReference>
<sequence length="198" mass="21958">MSQICEGNVVVQQPVDASADDVHRSVPDQMIGQDTPGRLVFEEFVASRGPALVRLARGLLRDPYLAEDVVQDVLGKALLQWDRVSSANDVDAYVRRMVVNACTSWFRRAARRERATDSVLVLDTPSGDGAENRADREQLVALLRRLPAKQQAVLVLRHYEGLPDSEIAVLMKCSEVTVRSNAHRGLAKLRDMLTTDPV</sequence>
<keyword evidence="5" id="KW-0804">Transcription</keyword>
<protein>
    <submittedName>
        <fullName evidence="8">SigE family RNA polymerase sigma factor</fullName>
    </submittedName>
</protein>
<reference evidence="9" key="1">
    <citation type="journal article" date="2019" name="Int. J. Syst. Evol. Microbiol.">
        <title>The Global Catalogue of Microorganisms (GCM) 10K type strain sequencing project: providing services to taxonomists for standard genome sequencing and annotation.</title>
        <authorList>
            <consortium name="The Broad Institute Genomics Platform"/>
            <consortium name="The Broad Institute Genome Sequencing Center for Infectious Disease"/>
            <person name="Wu L."/>
            <person name="Ma J."/>
        </authorList>
    </citation>
    <scope>NUCLEOTIDE SEQUENCE [LARGE SCALE GENOMIC DNA]</scope>
    <source>
        <strain evidence="9">JCM 16902</strain>
    </source>
</reference>
<dbReference type="EMBL" id="BAAAZO010000006">
    <property type="protein sequence ID" value="GAA3618938.1"/>
    <property type="molecule type" value="Genomic_DNA"/>
</dbReference>
<dbReference type="InterPro" id="IPR013325">
    <property type="entry name" value="RNA_pol_sigma_r2"/>
</dbReference>
<keyword evidence="4" id="KW-0238">DNA-binding</keyword>
<dbReference type="RefSeq" id="WP_231480871.1">
    <property type="nucleotide sequence ID" value="NZ_BAAAZO010000006.1"/>
</dbReference>
<organism evidence="8 9">
    <name type="scientific">Kineosporia mesophila</name>
    <dbReference type="NCBI Taxonomy" id="566012"/>
    <lineage>
        <taxon>Bacteria</taxon>
        <taxon>Bacillati</taxon>
        <taxon>Actinomycetota</taxon>
        <taxon>Actinomycetes</taxon>
        <taxon>Kineosporiales</taxon>
        <taxon>Kineosporiaceae</taxon>
        <taxon>Kineosporia</taxon>
    </lineage>
</organism>
<dbReference type="InterPro" id="IPR014284">
    <property type="entry name" value="RNA_pol_sigma-70_dom"/>
</dbReference>
<dbReference type="Proteomes" id="UP001501074">
    <property type="component" value="Unassembled WGS sequence"/>
</dbReference>
<dbReference type="InterPro" id="IPR036388">
    <property type="entry name" value="WH-like_DNA-bd_sf"/>
</dbReference>
<accession>A0ABP6ZVV9</accession>
<evidence type="ECO:0000313" key="9">
    <source>
        <dbReference type="Proteomes" id="UP001501074"/>
    </source>
</evidence>
<evidence type="ECO:0000256" key="2">
    <source>
        <dbReference type="ARBA" id="ARBA00023015"/>
    </source>
</evidence>
<dbReference type="InterPro" id="IPR007627">
    <property type="entry name" value="RNA_pol_sigma70_r2"/>
</dbReference>
<dbReference type="InterPro" id="IPR013249">
    <property type="entry name" value="RNA_pol_sigma70_r4_t2"/>
</dbReference>
<dbReference type="Gene3D" id="1.10.1740.10">
    <property type="match status" value="1"/>
</dbReference>
<evidence type="ECO:0000256" key="1">
    <source>
        <dbReference type="ARBA" id="ARBA00010641"/>
    </source>
</evidence>
<dbReference type="PANTHER" id="PTHR43133">
    <property type="entry name" value="RNA POLYMERASE ECF-TYPE SIGMA FACTO"/>
    <property type="match status" value="1"/>
</dbReference>
<feature type="domain" description="RNA polymerase sigma factor 70 region 4 type 2" evidence="7">
    <location>
        <begin position="136"/>
        <end position="189"/>
    </location>
</feature>
<keyword evidence="3" id="KW-0731">Sigma factor</keyword>
<evidence type="ECO:0000259" key="6">
    <source>
        <dbReference type="Pfam" id="PF04542"/>
    </source>
</evidence>
<evidence type="ECO:0000256" key="5">
    <source>
        <dbReference type="ARBA" id="ARBA00023163"/>
    </source>
</evidence>